<dbReference type="InterPro" id="IPR001789">
    <property type="entry name" value="Sig_transdc_resp-reg_receiver"/>
</dbReference>
<accession>A0ABR7LYR5</accession>
<evidence type="ECO:0000313" key="8">
    <source>
        <dbReference type="Proteomes" id="UP000805614"/>
    </source>
</evidence>
<protein>
    <submittedName>
        <fullName evidence="7">Response regulator transcription factor</fullName>
    </submittedName>
</protein>
<proteinExistence type="predicted"/>
<reference evidence="7 8" key="1">
    <citation type="submission" date="2020-06" db="EMBL/GenBank/DDBJ databases">
        <title>Actinomadura xiongansis sp. nov., isolated from soil of Baiyangdian.</title>
        <authorList>
            <person name="Zhang X."/>
        </authorList>
    </citation>
    <scope>NUCLEOTIDE SEQUENCE [LARGE SCALE GENOMIC DNA]</scope>
    <source>
        <strain evidence="7 8">HBUM206468</strain>
    </source>
</reference>
<feature type="modified residue" description="4-aspartylphosphate" evidence="5">
    <location>
        <position position="58"/>
    </location>
</feature>
<dbReference type="Pfam" id="PF00072">
    <property type="entry name" value="Response_reg"/>
    <property type="match status" value="1"/>
</dbReference>
<keyword evidence="1 5" id="KW-0597">Phosphoprotein</keyword>
<dbReference type="Gene3D" id="6.10.250.690">
    <property type="match status" value="1"/>
</dbReference>
<comment type="caution">
    <text evidence="7">The sequence shown here is derived from an EMBL/GenBank/DDBJ whole genome shotgun (WGS) entry which is preliminary data.</text>
</comment>
<evidence type="ECO:0000313" key="7">
    <source>
        <dbReference type="EMBL" id="MBC6469996.1"/>
    </source>
</evidence>
<keyword evidence="3" id="KW-0238">DNA-binding</keyword>
<dbReference type="PANTHER" id="PTHR48111">
    <property type="entry name" value="REGULATOR OF RPOS"/>
    <property type="match status" value="1"/>
</dbReference>
<evidence type="ECO:0000256" key="5">
    <source>
        <dbReference type="PROSITE-ProRule" id="PRU00169"/>
    </source>
</evidence>
<dbReference type="InterPro" id="IPR011006">
    <property type="entry name" value="CheY-like_superfamily"/>
</dbReference>
<dbReference type="SMART" id="SM00448">
    <property type="entry name" value="REC"/>
    <property type="match status" value="1"/>
</dbReference>
<gene>
    <name evidence="7" type="ORF">HKK74_31555</name>
</gene>
<keyword evidence="4" id="KW-0804">Transcription</keyword>
<dbReference type="EMBL" id="JABVEC010000034">
    <property type="protein sequence ID" value="MBC6469996.1"/>
    <property type="molecule type" value="Genomic_DNA"/>
</dbReference>
<keyword evidence="8" id="KW-1185">Reference proteome</keyword>
<dbReference type="PROSITE" id="PS50110">
    <property type="entry name" value="RESPONSE_REGULATORY"/>
    <property type="match status" value="1"/>
</dbReference>
<dbReference type="PANTHER" id="PTHR48111:SF72">
    <property type="entry name" value="SENSORY TRANSDUCTION PROTEIN REGX3"/>
    <property type="match status" value="1"/>
</dbReference>
<evidence type="ECO:0000259" key="6">
    <source>
        <dbReference type="PROSITE" id="PS50110"/>
    </source>
</evidence>
<evidence type="ECO:0000256" key="2">
    <source>
        <dbReference type="ARBA" id="ARBA00023015"/>
    </source>
</evidence>
<feature type="domain" description="Response regulatory" evidence="6">
    <location>
        <begin position="9"/>
        <end position="122"/>
    </location>
</feature>
<evidence type="ECO:0000256" key="4">
    <source>
        <dbReference type="ARBA" id="ARBA00023163"/>
    </source>
</evidence>
<dbReference type="Gene3D" id="3.40.50.2300">
    <property type="match status" value="1"/>
</dbReference>
<evidence type="ECO:0000256" key="3">
    <source>
        <dbReference type="ARBA" id="ARBA00023125"/>
    </source>
</evidence>
<sequence length="175" mass="19156">MTARGAATRVLVVEDDKSVADLLECLLADEGYRPIVARTGPEALEFFDRSGAEMVLLDLRLPGLPGTDVLRRLRSTSDVPVIIVTGRDDEIDRVVGLEIGADDYVTKPFSPQELIARVQAVLRRPRRASAETRSADEAKGHVTLAVGPVHMDVDRHVVTVRGTPVRLPLREFQPG</sequence>
<dbReference type="Proteomes" id="UP000805614">
    <property type="component" value="Unassembled WGS sequence"/>
</dbReference>
<dbReference type="InterPro" id="IPR039420">
    <property type="entry name" value="WalR-like"/>
</dbReference>
<organism evidence="7 8">
    <name type="scientific">Actinomadura alba</name>
    <dbReference type="NCBI Taxonomy" id="406431"/>
    <lineage>
        <taxon>Bacteria</taxon>
        <taxon>Bacillati</taxon>
        <taxon>Actinomycetota</taxon>
        <taxon>Actinomycetes</taxon>
        <taxon>Streptosporangiales</taxon>
        <taxon>Thermomonosporaceae</taxon>
        <taxon>Actinomadura</taxon>
    </lineage>
</organism>
<keyword evidence="2" id="KW-0805">Transcription regulation</keyword>
<name>A0ABR7LYR5_9ACTN</name>
<evidence type="ECO:0000256" key="1">
    <source>
        <dbReference type="ARBA" id="ARBA00022553"/>
    </source>
</evidence>
<dbReference type="SUPFAM" id="SSF52172">
    <property type="entry name" value="CheY-like"/>
    <property type="match status" value="1"/>
</dbReference>